<dbReference type="Pfam" id="PF02698">
    <property type="entry name" value="DUF218"/>
    <property type="match status" value="1"/>
</dbReference>
<dbReference type="EMBL" id="JAMZMM010000521">
    <property type="protein sequence ID" value="MCP2732242.1"/>
    <property type="molecule type" value="Genomic_DNA"/>
</dbReference>
<feature type="transmembrane region" description="Helical" evidence="1">
    <location>
        <begin position="16"/>
        <end position="38"/>
    </location>
</feature>
<dbReference type="InterPro" id="IPR014729">
    <property type="entry name" value="Rossmann-like_a/b/a_fold"/>
</dbReference>
<keyword evidence="1" id="KW-0472">Membrane</keyword>
<organism evidence="3 4">
    <name type="scientific">Limnofasciculus baicalensis BBK-W-15</name>
    <dbReference type="NCBI Taxonomy" id="2699891"/>
    <lineage>
        <taxon>Bacteria</taxon>
        <taxon>Bacillati</taxon>
        <taxon>Cyanobacteriota</taxon>
        <taxon>Cyanophyceae</taxon>
        <taxon>Coleofasciculales</taxon>
        <taxon>Coleofasciculaceae</taxon>
        <taxon>Limnofasciculus</taxon>
        <taxon>Limnofasciculus baicalensis</taxon>
    </lineage>
</organism>
<keyword evidence="1" id="KW-0812">Transmembrane</keyword>
<gene>
    <name evidence="3" type="ORF">NJ959_27810</name>
</gene>
<dbReference type="Proteomes" id="UP001204953">
    <property type="component" value="Unassembled WGS sequence"/>
</dbReference>
<evidence type="ECO:0000313" key="4">
    <source>
        <dbReference type="Proteomes" id="UP001204953"/>
    </source>
</evidence>
<dbReference type="Gene3D" id="3.40.50.620">
    <property type="entry name" value="HUPs"/>
    <property type="match status" value="1"/>
</dbReference>
<comment type="caution">
    <text evidence="3">The sequence shown here is derived from an EMBL/GenBank/DDBJ whole genome shotgun (WGS) entry which is preliminary data.</text>
</comment>
<dbReference type="InterPro" id="IPR003848">
    <property type="entry name" value="DUF218"/>
</dbReference>
<sequence length="223" mass="25424">MGKIGFRNRRLRRLRLGILIVGTLLGILLIINTLRLIWAASSPVDTFFVLGGSLRREVYVAELVKEHPEARVLISHGSSDPCILLIFQKFKAPIRQVWLEKCADSTFDNFYYNLPILGRWGVRKLILITSPTHLPRAKWMAQIILGAHGIWVDVYAVKELGIPGNRESWLKTGVDVIRSLGWAVLSQVIEPKCSDLTQLTDVDLAVWQKSGFKCEHQWWLKLD</sequence>
<protein>
    <submittedName>
        <fullName evidence="3">YdcF family protein</fullName>
    </submittedName>
</protein>
<dbReference type="RefSeq" id="WP_254014965.1">
    <property type="nucleotide sequence ID" value="NZ_JAMZMM010000521.1"/>
</dbReference>
<evidence type="ECO:0000313" key="3">
    <source>
        <dbReference type="EMBL" id="MCP2732242.1"/>
    </source>
</evidence>
<keyword evidence="4" id="KW-1185">Reference proteome</keyword>
<accession>A0AAE3KV60</accession>
<keyword evidence="1" id="KW-1133">Transmembrane helix</keyword>
<dbReference type="CDD" id="cd06259">
    <property type="entry name" value="YdcF-like"/>
    <property type="match status" value="1"/>
</dbReference>
<evidence type="ECO:0000256" key="1">
    <source>
        <dbReference type="SAM" id="Phobius"/>
    </source>
</evidence>
<evidence type="ECO:0000259" key="2">
    <source>
        <dbReference type="Pfam" id="PF02698"/>
    </source>
</evidence>
<feature type="domain" description="DUF218" evidence="2">
    <location>
        <begin position="45"/>
        <end position="152"/>
    </location>
</feature>
<reference evidence="3" key="1">
    <citation type="submission" date="2022-06" db="EMBL/GenBank/DDBJ databases">
        <title>New cyanobacteria of genus Symplocastrum in benthos of Lake Baikal.</title>
        <authorList>
            <person name="Sorokovikova E."/>
            <person name="Tikhonova I."/>
            <person name="Krasnopeev A."/>
            <person name="Evseev P."/>
            <person name="Gladkikh A."/>
            <person name="Belykh O."/>
        </authorList>
    </citation>
    <scope>NUCLEOTIDE SEQUENCE</scope>
    <source>
        <strain evidence="3">BBK-W-15</strain>
    </source>
</reference>
<dbReference type="AlphaFoldDB" id="A0AAE3KV60"/>
<name>A0AAE3KV60_9CYAN</name>
<proteinExistence type="predicted"/>